<evidence type="ECO:0000256" key="3">
    <source>
        <dbReference type="ARBA" id="ARBA00012756"/>
    </source>
</evidence>
<comment type="caution">
    <text evidence="9">The sequence shown here is derived from an EMBL/GenBank/DDBJ whole genome shotgun (WGS) entry which is preliminary data.</text>
</comment>
<dbReference type="OrthoDB" id="408320at2759"/>
<dbReference type="Pfam" id="PF02836">
    <property type="entry name" value="Glyco_hydro_2_C"/>
    <property type="match status" value="1"/>
</dbReference>
<dbReference type="InterPro" id="IPR006101">
    <property type="entry name" value="Glyco_hydro_2"/>
</dbReference>
<dbReference type="PRINTS" id="PR00132">
    <property type="entry name" value="GLHYDRLASE2"/>
</dbReference>
<evidence type="ECO:0000256" key="5">
    <source>
        <dbReference type="ARBA" id="ARBA00023295"/>
    </source>
</evidence>
<dbReference type="InterPro" id="IPR006102">
    <property type="entry name" value="Ig-like_GH2"/>
</dbReference>
<evidence type="ECO:0000256" key="1">
    <source>
        <dbReference type="ARBA" id="ARBA00001412"/>
    </source>
</evidence>
<dbReference type="InterPro" id="IPR008979">
    <property type="entry name" value="Galactose-bd-like_sf"/>
</dbReference>
<evidence type="ECO:0000313" key="9">
    <source>
        <dbReference type="EMBL" id="CAB9510556.1"/>
    </source>
</evidence>
<dbReference type="Gene3D" id="3.20.20.80">
    <property type="entry name" value="Glycosidases"/>
    <property type="match status" value="1"/>
</dbReference>
<evidence type="ECO:0000256" key="4">
    <source>
        <dbReference type="ARBA" id="ARBA00022801"/>
    </source>
</evidence>
<dbReference type="InterPro" id="IPR013783">
    <property type="entry name" value="Ig-like_fold"/>
</dbReference>
<name>A0A9N8E122_9STRA</name>
<dbReference type="Gene3D" id="2.60.120.260">
    <property type="entry name" value="Galactose-binding domain-like"/>
    <property type="match status" value="1"/>
</dbReference>
<dbReference type="GO" id="GO:0005990">
    <property type="term" value="P:lactose catabolic process"/>
    <property type="evidence" value="ECO:0007669"/>
    <property type="project" value="TreeGrafter"/>
</dbReference>
<protein>
    <recommendedName>
        <fullName evidence="3">beta-galactosidase</fullName>
        <ecNumber evidence="3">3.2.1.23</ecNumber>
    </recommendedName>
    <alternativeName>
        <fullName evidence="6">Lactase</fullName>
    </alternativeName>
</protein>
<evidence type="ECO:0000313" key="10">
    <source>
        <dbReference type="Proteomes" id="UP001153069"/>
    </source>
</evidence>
<sequence>MADAQPEDLVETVEKKVPDVLPTDTGTDDDNDNDVIHITTDKNEDASANVHHMSVPQEESEIKYGLATNAMFPSHHHHHPSMGDLADMVLPHQVAAKTEHFLEDVLEEIAQVLATSRRGRGDLATPDFLTPLNDLILSDLVNLVSPVNTRNRILQIGLGSVVLLAFAAHTFPSYQAFLAILAVVGMVYRNRRVFYAYDKPWMDPTTPALKRLPMHVPLRLFASEANARRAACLPQLVAMTTTTTESTTNKDEESQLAPNIWKLDDRNPETTPWKFQLKDTVEDALEMVQSSTQQNNSNHWKPMDVPSNWMMRGYDQCIYTNQVYPIPCNPPIVPHKNPTGVYQRNFDMPDTWLHDTGNSSKDASSFALLLHGMESACYVFLNDQQIGFTKDSRLPAEFDITPALRSHNNTLTLVVIRWSDGTYVEDQDHWWMAGIHRSVEIVRRPQGANMMDYHVHADANGRFKVAVQLSCDANNNSNQTTARIVARLYQDQQLTPDGSEWKPGPLVWTGSKPVVQTEGAMMIELGGKLAQPQLWTAETPHLYTLTVTLEENDSPGNGQDKVLQVESCRVGFRTVEIENGLVLVNGKKITICGVNRHEHDPDHGKVVSHESMKLDIEILKRNNFNAIRTSHYPNDSAFYRYCDYYGMYVCDEANIETHGFKPMGNLTHDATGWENTYVSRITRLVQRDRNHASVIFWSLGNESGRGRNLWKARKELLQIDSSRPICYEGGGAMVEGTGLSELTDVICPMYPNVARTVGLTKIEHDERPIILCEYSHSMGNSNGNLSWYWRYFWDDEYPRLQGGYIWDMIDQGIRQPDTKNGKGFYFAYGGDFGEAIHDRQFCINGIFSPDRKPHPAVAELKYLMQPVEISLPVPTIDKTIRIAVSKTSAGEITLKFKNRYAFRDLSHLEWSWKLTSNRSTADVASGTINLLGDEERESVSISLDRALESIRNLEKTKSTKRGNSYFLTVTGALRNATVWAEAGHELVTEQFPVEFFFDKETMTVKKSWVFDPVGQSATLSVSQDDDKITVFRQVGATTKAPHVDICKKTGAILSIMSRNNNNLLSPNQSLVPQYTRAATDNDRGGMELMLSFLYPDSGLEELWTRVYGIATFSYYFRWKMAGLDQARPPRPECKGTQVIETTDKHKVDVEAIVSITKGDNTKKELVRQKLIYHIYMDGRVLVSTKVIPRPCLSECHSLPRVGMSLSLDKSLYRIKYFGRGPFENYDDRKAASQIGVHETTPKDMAYHYIYPVENGNRSDCEWVTFTNASNGEGVCFASHGRDEKGSRSSFHFSALLHGSSELDQAKHTCDLEHRDNGEHPIRVNLDHRLMGVGGDVSWFPCVYDDYLVKSEKEYKYSFWIIPIDAGDDAASLAREMS</sequence>
<dbReference type="PANTHER" id="PTHR46323:SF2">
    <property type="entry name" value="BETA-GALACTOSIDASE"/>
    <property type="match status" value="1"/>
</dbReference>
<dbReference type="Pfam" id="PF02837">
    <property type="entry name" value="Glyco_hydro_2_N"/>
    <property type="match status" value="1"/>
</dbReference>
<keyword evidence="10" id="KW-1185">Reference proteome</keyword>
<organism evidence="9 10">
    <name type="scientific">Seminavis robusta</name>
    <dbReference type="NCBI Taxonomy" id="568900"/>
    <lineage>
        <taxon>Eukaryota</taxon>
        <taxon>Sar</taxon>
        <taxon>Stramenopiles</taxon>
        <taxon>Ochrophyta</taxon>
        <taxon>Bacillariophyta</taxon>
        <taxon>Bacillariophyceae</taxon>
        <taxon>Bacillariophycidae</taxon>
        <taxon>Naviculales</taxon>
        <taxon>Naviculaceae</taxon>
        <taxon>Seminavis</taxon>
    </lineage>
</organism>
<feature type="domain" description="Beta galactosidase small chain/" evidence="8">
    <location>
        <begin position="1035"/>
        <end position="1361"/>
    </location>
</feature>
<comment type="similarity">
    <text evidence="2">Belongs to the glycosyl hydrolase 2 family.</text>
</comment>
<dbReference type="Pfam" id="PF00703">
    <property type="entry name" value="Glyco_hydro_2"/>
    <property type="match status" value="1"/>
</dbReference>
<dbReference type="EMBL" id="CAICTM010000440">
    <property type="protein sequence ID" value="CAB9510556.1"/>
    <property type="molecule type" value="Genomic_DNA"/>
</dbReference>
<dbReference type="InterPro" id="IPR032312">
    <property type="entry name" value="LacZ_4"/>
</dbReference>
<dbReference type="InterPro" id="IPR004199">
    <property type="entry name" value="B-gal_small/dom_5"/>
</dbReference>
<comment type="catalytic activity">
    <reaction evidence="1">
        <text>Hydrolysis of terminal non-reducing beta-D-galactose residues in beta-D-galactosides.</text>
        <dbReference type="EC" id="3.2.1.23"/>
    </reaction>
</comment>
<dbReference type="SUPFAM" id="SSF74650">
    <property type="entry name" value="Galactose mutarotase-like"/>
    <property type="match status" value="1"/>
</dbReference>
<dbReference type="InterPro" id="IPR011013">
    <property type="entry name" value="Gal_mutarotase_sf_dom"/>
</dbReference>
<dbReference type="GO" id="GO:0009341">
    <property type="term" value="C:beta-galactosidase complex"/>
    <property type="evidence" value="ECO:0007669"/>
    <property type="project" value="InterPro"/>
</dbReference>
<dbReference type="PANTHER" id="PTHR46323">
    <property type="entry name" value="BETA-GALACTOSIDASE"/>
    <property type="match status" value="1"/>
</dbReference>
<evidence type="ECO:0000259" key="8">
    <source>
        <dbReference type="SMART" id="SM01038"/>
    </source>
</evidence>
<accession>A0A9N8E122</accession>
<dbReference type="SMART" id="SM01038">
    <property type="entry name" value="Bgal_small_N"/>
    <property type="match status" value="1"/>
</dbReference>
<dbReference type="GO" id="GO:0004565">
    <property type="term" value="F:beta-galactosidase activity"/>
    <property type="evidence" value="ECO:0007669"/>
    <property type="project" value="UniProtKB-EC"/>
</dbReference>
<keyword evidence="5" id="KW-0326">Glycosidase</keyword>
<dbReference type="InterPro" id="IPR017853">
    <property type="entry name" value="GH"/>
</dbReference>
<dbReference type="Gene3D" id="2.70.98.10">
    <property type="match status" value="1"/>
</dbReference>
<proteinExistence type="inferred from homology"/>
<dbReference type="InterPro" id="IPR014718">
    <property type="entry name" value="GH-type_carb-bd"/>
</dbReference>
<dbReference type="InterPro" id="IPR036156">
    <property type="entry name" value="Beta-gal/glucu_dom_sf"/>
</dbReference>
<dbReference type="Pfam" id="PF02929">
    <property type="entry name" value="Bgal_small_N"/>
    <property type="match status" value="1"/>
</dbReference>
<dbReference type="InterPro" id="IPR006104">
    <property type="entry name" value="Glyco_hydro_2_N"/>
</dbReference>
<dbReference type="InterPro" id="IPR050347">
    <property type="entry name" value="Bact_Beta-galactosidase"/>
</dbReference>
<dbReference type="Gene3D" id="2.60.40.10">
    <property type="entry name" value="Immunoglobulins"/>
    <property type="match status" value="2"/>
</dbReference>
<dbReference type="SUPFAM" id="SSF51445">
    <property type="entry name" value="(Trans)glycosidases"/>
    <property type="match status" value="1"/>
</dbReference>
<gene>
    <name evidence="9" type="ORF">SEMRO_441_G143760.1</name>
</gene>
<dbReference type="InterPro" id="IPR023232">
    <property type="entry name" value="Glyco_hydro_2_AS"/>
</dbReference>
<dbReference type="SUPFAM" id="SSF49785">
    <property type="entry name" value="Galactose-binding domain-like"/>
    <property type="match status" value="1"/>
</dbReference>
<evidence type="ECO:0000256" key="6">
    <source>
        <dbReference type="ARBA" id="ARBA00032230"/>
    </source>
</evidence>
<dbReference type="Proteomes" id="UP001153069">
    <property type="component" value="Unassembled WGS sequence"/>
</dbReference>
<dbReference type="InterPro" id="IPR006103">
    <property type="entry name" value="Glyco_hydro_2_cat"/>
</dbReference>
<evidence type="ECO:0000256" key="7">
    <source>
        <dbReference type="SAM" id="MobiDB-lite"/>
    </source>
</evidence>
<dbReference type="SUPFAM" id="SSF49303">
    <property type="entry name" value="beta-Galactosidase/glucuronidase domain"/>
    <property type="match status" value="2"/>
</dbReference>
<dbReference type="GO" id="GO:0030246">
    <property type="term" value="F:carbohydrate binding"/>
    <property type="evidence" value="ECO:0007669"/>
    <property type="project" value="InterPro"/>
</dbReference>
<feature type="compositionally biased region" description="Acidic residues" evidence="7">
    <location>
        <begin position="1"/>
        <end position="11"/>
    </location>
</feature>
<dbReference type="EC" id="3.2.1.23" evidence="3"/>
<reference evidence="9" key="1">
    <citation type="submission" date="2020-06" db="EMBL/GenBank/DDBJ databases">
        <authorList>
            <consortium name="Plant Systems Biology data submission"/>
        </authorList>
    </citation>
    <scope>NUCLEOTIDE SEQUENCE</scope>
    <source>
        <strain evidence="9">D6</strain>
    </source>
</reference>
<dbReference type="Pfam" id="PF16353">
    <property type="entry name" value="LacZ_4"/>
    <property type="match status" value="1"/>
</dbReference>
<dbReference type="PROSITE" id="PS00608">
    <property type="entry name" value="GLYCOSYL_HYDROL_F2_2"/>
    <property type="match status" value="1"/>
</dbReference>
<keyword evidence="4" id="KW-0378">Hydrolase</keyword>
<feature type="region of interest" description="Disordered" evidence="7">
    <location>
        <begin position="1"/>
        <end position="33"/>
    </location>
</feature>
<evidence type="ECO:0000256" key="2">
    <source>
        <dbReference type="ARBA" id="ARBA00007401"/>
    </source>
</evidence>